<name>A0A397JH03_9GLOM</name>
<reference evidence="1 2" key="1">
    <citation type="submission" date="2018-08" db="EMBL/GenBank/DDBJ databases">
        <title>Genome and evolution of the arbuscular mycorrhizal fungus Diversispora epigaea (formerly Glomus versiforme) and its bacterial endosymbionts.</title>
        <authorList>
            <person name="Sun X."/>
            <person name="Fei Z."/>
            <person name="Harrison M."/>
        </authorList>
    </citation>
    <scope>NUCLEOTIDE SEQUENCE [LARGE SCALE GENOMIC DNA]</scope>
    <source>
        <strain evidence="1 2">IT104</strain>
    </source>
</reference>
<evidence type="ECO:0000313" key="1">
    <source>
        <dbReference type="EMBL" id="RHZ87311.1"/>
    </source>
</evidence>
<sequence>MNPSIFPTMICSCNLRNQYEDLNSVEGCLEHFEFFRCLRSIRPICSSNKDLKTYYLSKMTRTHKKSTVEWYTLVAFENRERQRQQPSRH</sequence>
<comment type="caution">
    <text evidence="1">The sequence shown here is derived from an EMBL/GenBank/DDBJ whole genome shotgun (WGS) entry which is preliminary data.</text>
</comment>
<organism evidence="1 2">
    <name type="scientific">Diversispora epigaea</name>
    <dbReference type="NCBI Taxonomy" id="1348612"/>
    <lineage>
        <taxon>Eukaryota</taxon>
        <taxon>Fungi</taxon>
        <taxon>Fungi incertae sedis</taxon>
        <taxon>Mucoromycota</taxon>
        <taxon>Glomeromycotina</taxon>
        <taxon>Glomeromycetes</taxon>
        <taxon>Diversisporales</taxon>
        <taxon>Diversisporaceae</taxon>
        <taxon>Diversispora</taxon>
    </lineage>
</organism>
<evidence type="ECO:0000313" key="2">
    <source>
        <dbReference type="Proteomes" id="UP000266861"/>
    </source>
</evidence>
<dbReference type="AlphaFoldDB" id="A0A397JH03"/>
<protein>
    <submittedName>
        <fullName evidence="1">Uncharacterized protein</fullName>
    </submittedName>
</protein>
<accession>A0A397JH03</accession>
<dbReference type="EMBL" id="PQFF01000035">
    <property type="protein sequence ID" value="RHZ87311.1"/>
    <property type="molecule type" value="Genomic_DNA"/>
</dbReference>
<proteinExistence type="predicted"/>
<gene>
    <name evidence="1" type="ORF">Glove_37g82</name>
</gene>
<dbReference type="Proteomes" id="UP000266861">
    <property type="component" value="Unassembled WGS sequence"/>
</dbReference>
<keyword evidence="2" id="KW-1185">Reference proteome</keyword>